<feature type="compositionally biased region" description="Low complexity" evidence="1">
    <location>
        <begin position="828"/>
        <end position="839"/>
    </location>
</feature>
<feature type="compositionally biased region" description="Basic and acidic residues" evidence="1">
    <location>
        <begin position="412"/>
        <end position="424"/>
    </location>
</feature>
<feature type="region of interest" description="Disordered" evidence="1">
    <location>
        <begin position="391"/>
        <end position="443"/>
    </location>
</feature>
<feature type="compositionally biased region" description="Basic residues" evidence="1">
    <location>
        <begin position="725"/>
        <end position="783"/>
    </location>
</feature>
<reference evidence="2" key="3">
    <citation type="submission" date="2020-05" db="UniProtKB">
        <authorList>
            <consortium name="EnsemblMetazoa"/>
        </authorList>
    </citation>
    <scope>IDENTIFICATION</scope>
    <source>
        <strain evidence="2">PEST</strain>
    </source>
</reference>
<dbReference type="InterPro" id="IPR055287">
    <property type="entry name" value="IL-16-like"/>
</dbReference>
<evidence type="ECO:0000313" key="2">
    <source>
        <dbReference type="EnsemblMetazoa" id="AGAP029443-PA"/>
    </source>
</evidence>
<evidence type="ECO:0000313" key="3">
    <source>
        <dbReference type="Proteomes" id="UP000007062"/>
    </source>
</evidence>
<reference evidence="2 3" key="2">
    <citation type="journal article" date="2004" name="Trends Parasitol.">
        <title>The Anopheles gambiae genome: an update.</title>
        <authorList>
            <person name="Mongin E."/>
            <person name="Louis C."/>
            <person name="Holt R.A."/>
            <person name="Birney E."/>
            <person name="Collins F.H."/>
        </authorList>
    </citation>
    <scope>NUCLEOTIDE SEQUENCE [LARGE SCALE GENOMIC DNA]</scope>
    <source>
        <strain evidence="2 3">PEST</strain>
    </source>
</reference>
<dbReference type="Proteomes" id="UP000007062">
    <property type="component" value="Chromosome 3L"/>
</dbReference>
<organism evidence="2 3">
    <name type="scientific">Anopheles gambiae</name>
    <name type="common">African malaria mosquito</name>
    <dbReference type="NCBI Taxonomy" id="7165"/>
    <lineage>
        <taxon>Eukaryota</taxon>
        <taxon>Metazoa</taxon>
        <taxon>Ecdysozoa</taxon>
        <taxon>Arthropoda</taxon>
        <taxon>Hexapoda</taxon>
        <taxon>Insecta</taxon>
        <taxon>Pterygota</taxon>
        <taxon>Neoptera</taxon>
        <taxon>Endopterygota</taxon>
        <taxon>Diptera</taxon>
        <taxon>Nematocera</taxon>
        <taxon>Culicoidea</taxon>
        <taxon>Culicidae</taxon>
        <taxon>Anophelinae</taxon>
        <taxon>Anopheles</taxon>
    </lineage>
</organism>
<feature type="compositionally biased region" description="Basic and acidic residues" evidence="1">
    <location>
        <begin position="1393"/>
        <end position="1404"/>
    </location>
</feature>
<feature type="compositionally biased region" description="Basic and acidic residues" evidence="1">
    <location>
        <begin position="1067"/>
        <end position="1077"/>
    </location>
</feature>
<dbReference type="GO" id="GO:0042609">
    <property type="term" value="F:CD4 receptor binding"/>
    <property type="evidence" value="ECO:0000318"/>
    <property type="project" value="GO_Central"/>
</dbReference>
<feature type="compositionally biased region" description="Basic and acidic residues" evidence="1">
    <location>
        <begin position="1158"/>
        <end position="1170"/>
    </location>
</feature>
<feature type="region of interest" description="Disordered" evidence="1">
    <location>
        <begin position="1012"/>
        <end position="1089"/>
    </location>
</feature>
<dbReference type="GO" id="GO:0005125">
    <property type="term" value="F:cytokine activity"/>
    <property type="evidence" value="ECO:0000318"/>
    <property type="project" value="GO_Central"/>
</dbReference>
<feature type="compositionally biased region" description="Basic and acidic residues" evidence="1">
    <location>
        <begin position="654"/>
        <end position="663"/>
    </location>
</feature>
<proteinExistence type="predicted"/>
<dbReference type="CDD" id="cd06759">
    <property type="entry name" value="PDZ3_PDZD2-PDZ1_hPro-IL-16-like"/>
    <property type="match status" value="1"/>
</dbReference>
<feature type="compositionally biased region" description="Low complexity" evidence="1">
    <location>
        <begin position="1572"/>
        <end position="1600"/>
    </location>
</feature>
<feature type="region of interest" description="Disordered" evidence="1">
    <location>
        <begin position="1568"/>
        <end position="1600"/>
    </location>
</feature>
<feature type="compositionally biased region" description="Low complexity" evidence="1">
    <location>
        <begin position="425"/>
        <end position="435"/>
    </location>
</feature>
<accession>A0A453YZM7</accession>
<dbReference type="InterPro" id="IPR036034">
    <property type="entry name" value="PDZ_sf"/>
</dbReference>
<dbReference type="GO" id="GO:0019221">
    <property type="term" value="P:cytokine-mediated signaling pathway"/>
    <property type="evidence" value="ECO:0000318"/>
    <property type="project" value="GO_Central"/>
</dbReference>
<dbReference type="PANTHER" id="PTHR48484">
    <property type="entry name" value="PRO-INTERLEUKIN-16"/>
    <property type="match status" value="1"/>
</dbReference>
<feature type="region of interest" description="Disordered" evidence="1">
    <location>
        <begin position="1137"/>
        <end position="1185"/>
    </location>
</feature>
<feature type="region of interest" description="Disordered" evidence="1">
    <location>
        <begin position="1305"/>
        <end position="1350"/>
    </location>
</feature>
<dbReference type="PANTHER" id="PTHR48484:SF2">
    <property type="entry name" value="PRO-INTERLEUKIN-16"/>
    <property type="match status" value="1"/>
</dbReference>
<dbReference type="GO" id="GO:0050930">
    <property type="term" value="P:induction of positive chemotaxis"/>
    <property type="evidence" value="ECO:0007669"/>
    <property type="project" value="InterPro"/>
</dbReference>
<dbReference type="InParanoid" id="A0A453YZM7"/>
<dbReference type="VEuPathDB" id="VectorBase:AGAMI1_012631"/>
<feature type="compositionally biased region" description="Basic and acidic residues" evidence="1">
    <location>
        <begin position="321"/>
        <end position="331"/>
    </location>
</feature>
<keyword evidence="3" id="KW-1185">Reference proteome</keyword>
<feature type="region of interest" description="Disordered" evidence="1">
    <location>
        <begin position="708"/>
        <end position="843"/>
    </location>
</feature>
<feature type="compositionally biased region" description="Polar residues" evidence="1">
    <location>
        <begin position="266"/>
        <end position="277"/>
    </location>
</feature>
<dbReference type="InterPro" id="IPR001478">
    <property type="entry name" value="PDZ"/>
</dbReference>
<sequence length="1600" mass="175172">MKLGCQSYSHLERARVCALESVYLGGLCLPRAPEKGRRKSKRNADRRKRACAVYSAGILQKWSKLRRRCASFKSVSGPASLDSDTNFILAEHPGHYQIISTPPDEYWQHFPHEPSDVKLWRLGAHQTYAHRIHVNPPQRRSAHSIDWEYNVQRYENMCDNMAPPPPRIFRTEKLQYYDELSDVKRPVQAGSEPTQESNGGIKVAKEIKLPSLKTFKSASMRLPGQKSSIHEVQQLLRSKFNRIHAGLRKRRALSVQEVFQVPGTPGTASGVQATPTKPTFYVPSPLVSERTPHRGVTTRYSEEEEGNGPRTAPFLDEEDQRDGLASDRHADEEEGPVSLPYISETMLAETVAVKKVTLRSTDHSPSPRKERTKTWYRSIDFNAALQKLESHRHSLDTKGTPKKQSSEPETPATKERSKPDRTTTEEVTATTNATTGAKPNFSIGGRVSLRERVENMNLSRLRPSKVSSGGSPVPSAMTPVAVVKKVSDTRKIRPRSHSPLKNIKINLSPVKKATGAAATPSLGADKASKRESIGLFGRLNRMMHQHGLGGLGSDKTAAAAVADGASTRKPNGKSLVVVPGSAPKNGAEDGSVTSASVARPTGTDKAVGAGSAGVSFGGNVSKQSTIQKLTQLSSCNRREQQQQQQQQMQQSKTETTHERDRKSKQLRRRCASFKSVSGPASLDSDTNFILAEHPGHYQIISTATGSPVTPRAALTNPSKVQPSPHQHHHHHHPLYHGHHHHPHGLHLPAHHHNLPPRGPTHPHHNHHHHHHHHLHHSHLHHHQQQQQQQHQLHHHPLVDYPLPGGHLLDGPQPLASGYDPKNWELRHSSSSSASASSSSTIGAPPAIPADEYWQHFPHEPSDVKLWRLGAHQTYAHRIHVNPPQRRSAHSIDWEYNVQRYENMCDNMAPPPPRIFRTEKLQYYDELSDVKRPVQAGSEPAQESNGGIKVAKEIKLPSLKTFKSASMRLPGQKSSIHEVQQLLRSKFNRIHAGLRKRRALSVQEVFQVPGTPGTASGVQATPTKPTFYVPSPLVSERTPHRGVTTRYSEEEEGNGPITAPFLDEEDQRDGLASDRHADEEEGPVSLPYISETMLAETVAVKKVTLRSTDHSPSPRKERTKTWYRSIDFNAALQKLESHRHSLDTKGTPKKQSSEPEPPATKERSKPDRTTTEEVTATTAAKPNFSIGGRVSLRERVENMNLSRLRPSKVSSGGSPVPSSATTPVAVVKKVSDARKIRPRSHSPLKNIKINLSPVKKATAAAATPSLGADKASKRESIGLFGRLNRMMHQHGLGGLGSDKAAAAVADGASTRKPNGKSLVVVPGSAPKNGAEDGSVTSASVARPTGTDKAVGAGSAGVSFGGNVSKQSTIQKLTQLSSCNRREQQQQQQQQSKTETTHERDRKSKQISESTLGHGHSKSNGGITFADGSKLGSDHQLRHHLNHRTAADDEDDEDDADSIEESKFCTLPRHGPNAFTIRQARFSKGNGAKALGFSIVGGKDSPKGSMGIYVKTIYPNGQAAEKGTLQAGDEILSVNGKAFQGLSHQEAINVFKAIKTGEVVILIGRRNNRRKLETPSPTDSGTGTAPPSTTGSPTNTITCNDE</sequence>
<dbReference type="EMBL" id="AAAB01008986">
    <property type="status" value="NOT_ANNOTATED_CDS"/>
    <property type="molecule type" value="Genomic_DNA"/>
</dbReference>
<dbReference type="Gene3D" id="2.30.42.10">
    <property type="match status" value="1"/>
</dbReference>
<feature type="region of interest" description="Disordered" evidence="1">
    <location>
        <begin position="1375"/>
        <end position="1429"/>
    </location>
</feature>
<feature type="region of interest" description="Disordered" evidence="1">
    <location>
        <begin position="562"/>
        <end position="608"/>
    </location>
</feature>
<dbReference type="EnsemblMetazoa" id="AGAP029443-RA">
    <property type="protein sequence ID" value="AGAP029443-PA"/>
    <property type="gene ID" value="AGAP029443"/>
</dbReference>
<protein>
    <submittedName>
        <fullName evidence="2">PDZ domain-containing protein</fullName>
    </submittedName>
</protein>
<dbReference type="VEuPathDB" id="VectorBase:AGAP029443"/>
<dbReference type="SMART" id="SM00228">
    <property type="entry name" value="PDZ"/>
    <property type="match status" value="1"/>
</dbReference>
<dbReference type="Pfam" id="PF00595">
    <property type="entry name" value="PDZ"/>
    <property type="match status" value="1"/>
</dbReference>
<dbReference type="GO" id="GO:0050729">
    <property type="term" value="P:positive regulation of inflammatory response"/>
    <property type="evidence" value="ECO:0000318"/>
    <property type="project" value="GO_Central"/>
</dbReference>
<dbReference type="SUPFAM" id="SSF50156">
    <property type="entry name" value="PDZ domain-like"/>
    <property type="match status" value="1"/>
</dbReference>
<feature type="compositionally biased region" description="Low complexity" evidence="1">
    <location>
        <begin position="641"/>
        <end position="650"/>
    </location>
</feature>
<feature type="region of interest" description="Disordered" evidence="1">
    <location>
        <begin position="633"/>
        <end position="684"/>
    </location>
</feature>
<feature type="region of interest" description="Disordered" evidence="1">
    <location>
        <begin position="266"/>
        <end position="342"/>
    </location>
</feature>
<name>A0A453YZM7_ANOGA</name>
<evidence type="ECO:0000256" key="1">
    <source>
        <dbReference type="SAM" id="MobiDB-lite"/>
    </source>
</evidence>
<dbReference type="PROSITE" id="PS50106">
    <property type="entry name" value="PDZ"/>
    <property type="match status" value="1"/>
</dbReference>
<feature type="compositionally biased region" description="Polar residues" evidence="1">
    <location>
        <begin position="1012"/>
        <end position="1023"/>
    </location>
</feature>
<reference evidence="2 3" key="1">
    <citation type="journal article" date="2002" name="Science">
        <title>The genome sequence of the malaria mosquito Anopheles gambiae.</title>
        <authorList>
            <person name="Holt R.A."/>
            <person name="Subramanian G.M."/>
            <person name="Halpern A."/>
            <person name="Sutton G.G."/>
            <person name="Charlab R."/>
            <person name="Nusskern D.R."/>
            <person name="Wincker P."/>
            <person name="Clark A.G."/>
            <person name="Ribeiro J.M."/>
            <person name="Wides R."/>
            <person name="Salzberg S.L."/>
            <person name="Loftus B."/>
            <person name="Yandell M."/>
            <person name="Majoros W.H."/>
            <person name="Rusch D.B."/>
            <person name="Lai Z."/>
            <person name="Kraft C.L."/>
            <person name="Abril J.F."/>
            <person name="Anthouard V."/>
            <person name="Arensburger P."/>
            <person name="Atkinson P.W."/>
            <person name="Baden H."/>
            <person name="de Berardinis V."/>
            <person name="Baldwin D."/>
            <person name="Benes V."/>
            <person name="Biedler J."/>
            <person name="Blass C."/>
            <person name="Bolanos R."/>
            <person name="Boscus D."/>
            <person name="Barnstead M."/>
            <person name="Cai S."/>
            <person name="Center A."/>
            <person name="Chaturverdi K."/>
            <person name="Christophides G.K."/>
            <person name="Chrystal M.A."/>
            <person name="Clamp M."/>
            <person name="Cravchik A."/>
            <person name="Curwen V."/>
            <person name="Dana A."/>
            <person name="Delcher A."/>
            <person name="Dew I."/>
            <person name="Evans C.A."/>
            <person name="Flanigan M."/>
            <person name="Grundschober-Freimoser A."/>
            <person name="Friedli L."/>
            <person name="Gu Z."/>
            <person name="Guan P."/>
            <person name="Guigo R."/>
            <person name="Hillenmeyer M.E."/>
            <person name="Hladun S.L."/>
            <person name="Hogan J.R."/>
            <person name="Hong Y.S."/>
            <person name="Hoover J."/>
            <person name="Jaillon O."/>
            <person name="Ke Z."/>
            <person name="Kodira C."/>
            <person name="Kokoza E."/>
            <person name="Koutsos A."/>
            <person name="Letunic I."/>
            <person name="Levitsky A."/>
            <person name="Liang Y."/>
            <person name="Lin J.J."/>
            <person name="Lobo N.F."/>
            <person name="Lopez J.R."/>
            <person name="Malek J.A."/>
            <person name="McIntosh T.C."/>
            <person name="Meister S."/>
            <person name="Miller J."/>
            <person name="Mobarry C."/>
            <person name="Mongin E."/>
            <person name="Murphy S.D."/>
            <person name="O'Brochta D.A."/>
            <person name="Pfannkoch C."/>
            <person name="Qi R."/>
            <person name="Regier M.A."/>
            <person name="Remington K."/>
            <person name="Shao H."/>
            <person name="Sharakhova M.V."/>
            <person name="Sitter C.D."/>
            <person name="Shetty J."/>
            <person name="Smith T.J."/>
            <person name="Strong R."/>
            <person name="Sun J."/>
            <person name="Thomasova D."/>
            <person name="Ton L.Q."/>
            <person name="Topalis P."/>
            <person name="Tu Z."/>
            <person name="Unger M.F."/>
            <person name="Walenz B."/>
            <person name="Wang A."/>
            <person name="Wang J."/>
            <person name="Wang M."/>
            <person name="Wang X."/>
            <person name="Woodford K.J."/>
            <person name="Wortman J.R."/>
            <person name="Wu M."/>
            <person name="Yao A."/>
            <person name="Zdobnov E.M."/>
            <person name="Zhang H."/>
            <person name="Zhao Q."/>
            <person name="Zhao S."/>
            <person name="Zhu S.C."/>
            <person name="Zhimulev I."/>
            <person name="Coluzzi M."/>
            <person name="della Torre A."/>
            <person name="Roth C.W."/>
            <person name="Louis C."/>
            <person name="Kalush F."/>
            <person name="Mural R.J."/>
            <person name="Myers E.W."/>
            <person name="Adams M.D."/>
            <person name="Smith H.O."/>
            <person name="Broder S."/>
            <person name="Gardner M.J."/>
            <person name="Fraser C.M."/>
            <person name="Birney E."/>
            <person name="Bork P."/>
            <person name="Brey P.T."/>
            <person name="Venter J.C."/>
            <person name="Weissenbach J."/>
            <person name="Kafatos F.C."/>
            <person name="Collins F.H."/>
            <person name="Hoffman S.L."/>
        </authorList>
    </citation>
    <scope>NUCLEOTIDE SEQUENCE [LARGE SCALE GENOMIC DNA]</scope>
    <source>
        <strain evidence="2 3">PEST</strain>
    </source>
</reference>